<dbReference type="PANTHER" id="PTHR43031:SF17">
    <property type="entry name" value="SULFURTRANSFERASE YTWF-RELATED"/>
    <property type="match status" value="1"/>
</dbReference>
<sequence length="105" mass="11216">MSYQDIFTAELEPRLREGATLYDVREIDEYEQGHIPGAINIPLSDLPARVGEITAPAVIVCLSGGRSAQAAAYLDAQGVTGVMNLSGGTLGWMREGREVKPGTQP</sequence>
<dbReference type="SUPFAM" id="SSF52821">
    <property type="entry name" value="Rhodanese/Cell cycle control phosphatase"/>
    <property type="match status" value="1"/>
</dbReference>
<keyword evidence="3" id="KW-1185">Reference proteome</keyword>
<protein>
    <submittedName>
        <fullName evidence="2">Rhodanese-related sulfurtransferase</fullName>
    </submittedName>
</protein>
<comment type="caution">
    <text evidence="2">The sequence shown here is derived from an EMBL/GenBank/DDBJ whole genome shotgun (WGS) entry which is preliminary data.</text>
</comment>
<dbReference type="InterPro" id="IPR050229">
    <property type="entry name" value="GlpE_sulfurtransferase"/>
</dbReference>
<dbReference type="EMBL" id="JACHFL010000013">
    <property type="protein sequence ID" value="MBB5364857.1"/>
    <property type="molecule type" value="Genomic_DNA"/>
</dbReference>
<dbReference type="Proteomes" id="UP000552709">
    <property type="component" value="Unassembled WGS sequence"/>
</dbReference>
<dbReference type="RefSeq" id="WP_184135831.1">
    <property type="nucleotide sequence ID" value="NZ_JACHFL010000013.1"/>
</dbReference>
<feature type="domain" description="Rhodanese" evidence="1">
    <location>
        <begin position="15"/>
        <end position="101"/>
    </location>
</feature>
<dbReference type="AlphaFoldDB" id="A0A7W8JX40"/>
<evidence type="ECO:0000259" key="1">
    <source>
        <dbReference type="PROSITE" id="PS50206"/>
    </source>
</evidence>
<dbReference type="Pfam" id="PF00581">
    <property type="entry name" value="Rhodanese"/>
    <property type="match status" value="1"/>
</dbReference>
<dbReference type="SMART" id="SM00450">
    <property type="entry name" value="RHOD"/>
    <property type="match status" value="1"/>
</dbReference>
<dbReference type="PROSITE" id="PS00380">
    <property type="entry name" value="RHODANESE_1"/>
    <property type="match status" value="1"/>
</dbReference>
<dbReference type="Gene3D" id="3.40.250.10">
    <property type="entry name" value="Rhodanese-like domain"/>
    <property type="match status" value="1"/>
</dbReference>
<dbReference type="PANTHER" id="PTHR43031">
    <property type="entry name" value="FAD-DEPENDENT OXIDOREDUCTASE"/>
    <property type="match status" value="1"/>
</dbReference>
<dbReference type="InterPro" id="IPR001763">
    <property type="entry name" value="Rhodanese-like_dom"/>
</dbReference>
<name>A0A7W8JX40_9DEIO</name>
<dbReference type="GO" id="GO:0004792">
    <property type="term" value="F:thiosulfate-cyanide sulfurtransferase activity"/>
    <property type="evidence" value="ECO:0007669"/>
    <property type="project" value="InterPro"/>
</dbReference>
<dbReference type="InterPro" id="IPR001307">
    <property type="entry name" value="Thiosulphate_STrfase_CS"/>
</dbReference>
<reference evidence="2 3" key="1">
    <citation type="submission" date="2020-08" db="EMBL/GenBank/DDBJ databases">
        <title>Genomic Encyclopedia of Type Strains, Phase IV (KMG-IV): sequencing the most valuable type-strain genomes for metagenomic binning, comparative biology and taxonomic classification.</title>
        <authorList>
            <person name="Goeker M."/>
        </authorList>
    </citation>
    <scope>NUCLEOTIDE SEQUENCE [LARGE SCALE GENOMIC DNA]</scope>
    <source>
        <strain evidence="2 3">DSM 27939</strain>
    </source>
</reference>
<gene>
    <name evidence="2" type="ORF">HNQ08_003970</name>
</gene>
<evidence type="ECO:0000313" key="3">
    <source>
        <dbReference type="Proteomes" id="UP000552709"/>
    </source>
</evidence>
<dbReference type="CDD" id="cd00158">
    <property type="entry name" value="RHOD"/>
    <property type="match status" value="1"/>
</dbReference>
<dbReference type="PROSITE" id="PS50206">
    <property type="entry name" value="RHODANESE_3"/>
    <property type="match status" value="1"/>
</dbReference>
<evidence type="ECO:0000313" key="2">
    <source>
        <dbReference type="EMBL" id="MBB5364857.1"/>
    </source>
</evidence>
<dbReference type="InterPro" id="IPR036873">
    <property type="entry name" value="Rhodanese-like_dom_sf"/>
</dbReference>
<keyword evidence="2" id="KW-0808">Transferase</keyword>
<organism evidence="2 3">
    <name type="scientific">Deinococcus humi</name>
    <dbReference type="NCBI Taxonomy" id="662880"/>
    <lineage>
        <taxon>Bacteria</taxon>
        <taxon>Thermotogati</taxon>
        <taxon>Deinococcota</taxon>
        <taxon>Deinococci</taxon>
        <taxon>Deinococcales</taxon>
        <taxon>Deinococcaceae</taxon>
        <taxon>Deinococcus</taxon>
    </lineage>
</organism>
<accession>A0A7W8JX40</accession>
<proteinExistence type="predicted"/>